<feature type="domain" description="Histidine kinase" evidence="8">
    <location>
        <begin position="173"/>
        <end position="379"/>
    </location>
</feature>
<dbReference type="SUPFAM" id="SSF47384">
    <property type="entry name" value="Homodimeric domain of signal transducing histidine kinase"/>
    <property type="match status" value="1"/>
</dbReference>
<dbReference type="InterPro" id="IPR003661">
    <property type="entry name" value="HisK_dim/P_dom"/>
</dbReference>
<dbReference type="InterPro" id="IPR003594">
    <property type="entry name" value="HATPase_dom"/>
</dbReference>
<comment type="caution">
    <text evidence="9">The sequence shown here is derived from an EMBL/GenBank/DDBJ whole genome shotgun (WGS) entry which is preliminary data.</text>
</comment>
<name>A0A4Q0YDW8_9BACT</name>
<reference evidence="9 10" key="1">
    <citation type="submission" date="2017-10" db="EMBL/GenBank/DDBJ databases">
        <title>Genomics of the genus Arcobacter.</title>
        <authorList>
            <person name="Perez-Cataluna A."/>
            <person name="Figueras M.J."/>
        </authorList>
    </citation>
    <scope>NUCLEOTIDE SEQUENCE [LARGE SCALE GENOMIC DNA]</scope>
    <source>
        <strain evidence="9 10">CECT 8993</strain>
    </source>
</reference>
<dbReference type="EMBL" id="PDKJ01000006">
    <property type="protein sequence ID" value="RXJ68215.1"/>
    <property type="molecule type" value="Genomic_DNA"/>
</dbReference>
<keyword evidence="6" id="KW-0902">Two-component regulatory system</keyword>
<dbReference type="PROSITE" id="PS50109">
    <property type="entry name" value="HIS_KIN"/>
    <property type="match status" value="1"/>
</dbReference>
<dbReference type="GO" id="GO:0016036">
    <property type="term" value="P:cellular response to phosphate starvation"/>
    <property type="evidence" value="ECO:0007669"/>
    <property type="project" value="TreeGrafter"/>
</dbReference>
<dbReference type="Gene3D" id="1.10.287.130">
    <property type="match status" value="1"/>
</dbReference>
<comment type="catalytic activity">
    <reaction evidence="1">
        <text>ATP + protein L-histidine = ADP + protein N-phospho-L-histidine.</text>
        <dbReference type="EC" id="2.7.13.3"/>
    </reaction>
</comment>
<dbReference type="Proteomes" id="UP000290172">
    <property type="component" value="Unassembled WGS sequence"/>
</dbReference>
<dbReference type="InterPro" id="IPR036097">
    <property type="entry name" value="HisK_dim/P_sf"/>
</dbReference>
<dbReference type="PANTHER" id="PTHR45453">
    <property type="entry name" value="PHOSPHATE REGULON SENSOR PROTEIN PHOR"/>
    <property type="match status" value="1"/>
</dbReference>
<evidence type="ECO:0000313" key="10">
    <source>
        <dbReference type="Proteomes" id="UP000290172"/>
    </source>
</evidence>
<dbReference type="SUPFAM" id="SSF55874">
    <property type="entry name" value="ATPase domain of HSP90 chaperone/DNA topoisomerase II/histidine kinase"/>
    <property type="match status" value="1"/>
</dbReference>
<dbReference type="GO" id="GO:0000155">
    <property type="term" value="F:phosphorelay sensor kinase activity"/>
    <property type="evidence" value="ECO:0007669"/>
    <property type="project" value="InterPro"/>
</dbReference>
<dbReference type="InterPro" id="IPR036890">
    <property type="entry name" value="HATPase_C_sf"/>
</dbReference>
<dbReference type="SMART" id="SM00387">
    <property type="entry name" value="HATPase_c"/>
    <property type="match status" value="1"/>
</dbReference>
<dbReference type="AlphaFoldDB" id="A0A4Q0YDW8"/>
<dbReference type="GO" id="GO:0005886">
    <property type="term" value="C:plasma membrane"/>
    <property type="evidence" value="ECO:0007669"/>
    <property type="project" value="TreeGrafter"/>
</dbReference>
<evidence type="ECO:0000256" key="4">
    <source>
        <dbReference type="ARBA" id="ARBA00022679"/>
    </source>
</evidence>
<keyword evidence="7" id="KW-1133">Transmembrane helix</keyword>
<proteinExistence type="predicted"/>
<keyword evidence="5 9" id="KW-0418">Kinase</keyword>
<organism evidence="9 10">
    <name type="scientific">Halarcobacter ebronensis</name>
    <dbReference type="NCBI Taxonomy" id="1462615"/>
    <lineage>
        <taxon>Bacteria</taxon>
        <taxon>Pseudomonadati</taxon>
        <taxon>Campylobacterota</taxon>
        <taxon>Epsilonproteobacteria</taxon>
        <taxon>Campylobacterales</taxon>
        <taxon>Arcobacteraceae</taxon>
        <taxon>Halarcobacter</taxon>
    </lineage>
</organism>
<keyword evidence="7" id="KW-0472">Membrane</keyword>
<accession>A0A4Q0YDW8</accession>
<dbReference type="InterPro" id="IPR004358">
    <property type="entry name" value="Sig_transdc_His_kin-like_C"/>
</dbReference>
<keyword evidence="4" id="KW-0808">Transferase</keyword>
<dbReference type="PANTHER" id="PTHR45453:SF1">
    <property type="entry name" value="PHOSPHATE REGULON SENSOR PROTEIN PHOR"/>
    <property type="match status" value="1"/>
</dbReference>
<evidence type="ECO:0000259" key="8">
    <source>
        <dbReference type="PROSITE" id="PS50109"/>
    </source>
</evidence>
<feature type="transmembrane region" description="Helical" evidence="7">
    <location>
        <begin position="12"/>
        <end position="34"/>
    </location>
</feature>
<dbReference type="RefSeq" id="WP_128980947.1">
    <property type="nucleotide sequence ID" value="NZ_PDKJ01000006.1"/>
</dbReference>
<dbReference type="InterPro" id="IPR005467">
    <property type="entry name" value="His_kinase_dom"/>
</dbReference>
<protein>
    <recommendedName>
        <fullName evidence="2">histidine kinase</fullName>
        <ecNumber evidence="2">2.7.13.3</ecNumber>
    </recommendedName>
</protein>
<evidence type="ECO:0000256" key="2">
    <source>
        <dbReference type="ARBA" id="ARBA00012438"/>
    </source>
</evidence>
<evidence type="ECO:0000256" key="7">
    <source>
        <dbReference type="SAM" id="Phobius"/>
    </source>
</evidence>
<evidence type="ECO:0000256" key="1">
    <source>
        <dbReference type="ARBA" id="ARBA00000085"/>
    </source>
</evidence>
<sequence length="390" mass="45698">MKLQSSEKKLAYFYTLLLMILFSIPVYFALNLAVNNELIIKEMALKNFSNEVEKSLYSGQLGLVRSVKVNFAFVNKDGEIQLNNLSKDLDNFNFRVYEEYPYLYYRKDVNKNIYDVSFIVSEVELNYSKAILLAILLFIVVLINIYILNKSIIRSATRPYEILQKYTNILFNDTMHELKTPLGILNINLDLLSRNSEPNKYVKRMKTAIKQIQVNYESIEYYIKNKKIKYSKEKINLSTYLESRIEYFEDIANSKFIKIRSEIENKIYVYMNSLELQRVIDNTLMNAIKYSRPESNVEINLALDENKNYALLSIKDYGYGIKDTDAIFDRFSREDTIQGGFGLGLNIVKTICNKDGIKISVESKENFGSTFSYRFEIYKIKFLDRIEDAK</sequence>
<gene>
    <name evidence="9" type="ORF">CRV08_08145</name>
</gene>
<dbReference type="CDD" id="cd00082">
    <property type="entry name" value="HisKA"/>
    <property type="match status" value="1"/>
</dbReference>
<dbReference type="Pfam" id="PF02518">
    <property type="entry name" value="HATPase_c"/>
    <property type="match status" value="1"/>
</dbReference>
<evidence type="ECO:0000313" key="9">
    <source>
        <dbReference type="EMBL" id="RXJ68215.1"/>
    </source>
</evidence>
<dbReference type="Gene3D" id="3.30.565.10">
    <property type="entry name" value="Histidine kinase-like ATPase, C-terminal domain"/>
    <property type="match status" value="1"/>
</dbReference>
<evidence type="ECO:0000256" key="6">
    <source>
        <dbReference type="ARBA" id="ARBA00023012"/>
    </source>
</evidence>
<evidence type="ECO:0000256" key="3">
    <source>
        <dbReference type="ARBA" id="ARBA00022553"/>
    </source>
</evidence>
<dbReference type="PRINTS" id="PR00344">
    <property type="entry name" value="BCTRLSENSOR"/>
</dbReference>
<dbReference type="EC" id="2.7.13.3" evidence="2"/>
<feature type="transmembrane region" description="Helical" evidence="7">
    <location>
        <begin position="130"/>
        <end position="148"/>
    </location>
</feature>
<evidence type="ECO:0000256" key="5">
    <source>
        <dbReference type="ARBA" id="ARBA00022777"/>
    </source>
</evidence>
<dbReference type="InterPro" id="IPR050351">
    <property type="entry name" value="BphY/WalK/GraS-like"/>
</dbReference>
<keyword evidence="7" id="KW-0812">Transmembrane</keyword>
<keyword evidence="3" id="KW-0597">Phosphoprotein</keyword>
<dbReference type="GO" id="GO:0004721">
    <property type="term" value="F:phosphoprotein phosphatase activity"/>
    <property type="evidence" value="ECO:0007669"/>
    <property type="project" value="TreeGrafter"/>
</dbReference>